<proteinExistence type="predicted"/>
<feature type="region of interest" description="Disordered" evidence="1">
    <location>
        <begin position="81"/>
        <end position="107"/>
    </location>
</feature>
<dbReference type="EMBL" id="AAXW01000012">
    <property type="protein sequence ID" value="EAZ91659.1"/>
    <property type="molecule type" value="Genomic_DNA"/>
</dbReference>
<evidence type="ECO:0000313" key="3">
    <source>
        <dbReference type="Proteomes" id="UP000003781"/>
    </source>
</evidence>
<evidence type="ECO:0000313" key="2">
    <source>
        <dbReference type="EMBL" id="EAZ91659.1"/>
    </source>
</evidence>
<accession>A3IP94</accession>
<dbReference type="Proteomes" id="UP000003781">
    <property type="component" value="Unassembled WGS sequence"/>
</dbReference>
<organism evidence="2 3">
    <name type="scientific">Crocosphaera chwakensis CCY0110</name>
    <dbReference type="NCBI Taxonomy" id="391612"/>
    <lineage>
        <taxon>Bacteria</taxon>
        <taxon>Bacillati</taxon>
        <taxon>Cyanobacteriota</taxon>
        <taxon>Cyanophyceae</taxon>
        <taxon>Oscillatoriophycideae</taxon>
        <taxon>Chroococcales</taxon>
        <taxon>Aphanothecaceae</taxon>
        <taxon>Crocosphaera</taxon>
        <taxon>Crocosphaera chwakensis</taxon>
    </lineage>
</organism>
<dbReference type="AlphaFoldDB" id="A3IP94"/>
<evidence type="ECO:0000256" key="1">
    <source>
        <dbReference type="SAM" id="MobiDB-lite"/>
    </source>
</evidence>
<keyword evidence="3" id="KW-1185">Reference proteome</keyword>
<sequence length="107" mass="12101">MFIITLLIFCFPTIAQTKPIKVQAGNVRIIRGEDRQIQVDTGNIRMSVPSQPREPRIEDDYFIPSNSQQTLQNSHCGTRSVQSSHQTNINGSRRTVTQTNISNNICQ</sequence>
<protein>
    <submittedName>
        <fullName evidence="2">Uncharacterized protein</fullName>
    </submittedName>
</protein>
<name>A3IP94_9CHRO</name>
<reference evidence="2 3" key="1">
    <citation type="submission" date="2007-03" db="EMBL/GenBank/DDBJ databases">
        <authorList>
            <person name="Stal L."/>
            <person name="Ferriera S."/>
            <person name="Johnson J."/>
            <person name="Kravitz S."/>
            <person name="Beeson K."/>
            <person name="Sutton G."/>
            <person name="Rogers Y.-H."/>
            <person name="Friedman R."/>
            <person name="Frazier M."/>
            <person name="Venter J.C."/>
        </authorList>
    </citation>
    <scope>NUCLEOTIDE SEQUENCE [LARGE SCALE GENOMIC DNA]</scope>
    <source>
        <strain evidence="2 3">CCY0110</strain>
    </source>
</reference>
<comment type="caution">
    <text evidence="2">The sequence shown here is derived from an EMBL/GenBank/DDBJ whole genome shotgun (WGS) entry which is preliminary data.</text>
</comment>
<dbReference type="RefSeq" id="WP_008275212.1">
    <property type="nucleotide sequence ID" value="NZ_AAXW01000012.1"/>
</dbReference>
<dbReference type="eggNOG" id="ENOG50321D4">
    <property type="taxonomic scope" value="Bacteria"/>
</dbReference>
<gene>
    <name evidence="2" type="ORF">CY0110_26048</name>
</gene>